<evidence type="ECO:0000313" key="3">
    <source>
        <dbReference type="Proteomes" id="UP000663828"/>
    </source>
</evidence>
<dbReference type="EMBL" id="CAJNOJ010000055">
    <property type="protein sequence ID" value="CAF0977944.1"/>
    <property type="molecule type" value="Genomic_DNA"/>
</dbReference>
<sequence>MESLSDELFLTIFRYLHEFDIVYAFSNLSQRFHSLTQANISHQRFCAFYQNILSHQYNKTRSLQLLQLHVYLLIDLESLTLILTVTHDFILDELSKYSSLNLHACPDFKDVSSMPHVKHLSITVKPINTLEKVFEAMPDLEKLVLSVFKFSGFKDI</sequence>
<comment type="caution">
    <text evidence="1">The sequence shown here is derived from an EMBL/GenBank/DDBJ whole genome shotgun (WGS) entry which is preliminary data.</text>
</comment>
<evidence type="ECO:0000313" key="2">
    <source>
        <dbReference type="EMBL" id="CAF0977944.1"/>
    </source>
</evidence>
<keyword evidence="3" id="KW-1185">Reference proteome</keyword>
<evidence type="ECO:0008006" key="4">
    <source>
        <dbReference type="Google" id="ProtNLM"/>
    </source>
</evidence>
<gene>
    <name evidence="2" type="ORF">EDS130_LOCUS13715</name>
    <name evidence="1" type="ORF">XAT740_LOCUS4529</name>
</gene>
<dbReference type="Proteomes" id="UP000663828">
    <property type="component" value="Unassembled WGS sequence"/>
</dbReference>
<dbReference type="EMBL" id="CAJNOR010000187">
    <property type="protein sequence ID" value="CAF0832393.1"/>
    <property type="molecule type" value="Genomic_DNA"/>
</dbReference>
<evidence type="ECO:0000313" key="1">
    <source>
        <dbReference type="EMBL" id="CAF0832393.1"/>
    </source>
</evidence>
<accession>A0A813UTX2</accession>
<dbReference type="SUPFAM" id="SSF52047">
    <property type="entry name" value="RNI-like"/>
    <property type="match status" value="1"/>
</dbReference>
<dbReference type="AlphaFoldDB" id="A0A813UTX2"/>
<organism evidence="1 3">
    <name type="scientific">Adineta ricciae</name>
    <name type="common">Rotifer</name>
    <dbReference type="NCBI Taxonomy" id="249248"/>
    <lineage>
        <taxon>Eukaryota</taxon>
        <taxon>Metazoa</taxon>
        <taxon>Spiralia</taxon>
        <taxon>Gnathifera</taxon>
        <taxon>Rotifera</taxon>
        <taxon>Eurotatoria</taxon>
        <taxon>Bdelloidea</taxon>
        <taxon>Adinetida</taxon>
        <taxon>Adinetidae</taxon>
        <taxon>Adineta</taxon>
    </lineage>
</organism>
<dbReference type="Gene3D" id="3.80.10.10">
    <property type="entry name" value="Ribonuclease Inhibitor"/>
    <property type="match status" value="1"/>
</dbReference>
<dbReference type="Proteomes" id="UP000663852">
    <property type="component" value="Unassembled WGS sequence"/>
</dbReference>
<proteinExistence type="predicted"/>
<name>A0A813UTX2_ADIRI</name>
<protein>
    <recommendedName>
        <fullName evidence="4">F-box domain-containing protein</fullName>
    </recommendedName>
</protein>
<reference evidence="1" key="1">
    <citation type="submission" date="2021-02" db="EMBL/GenBank/DDBJ databases">
        <authorList>
            <person name="Nowell W R."/>
        </authorList>
    </citation>
    <scope>NUCLEOTIDE SEQUENCE</scope>
</reference>
<dbReference type="InterPro" id="IPR032675">
    <property type="entry name" value="LRR_dom_sf"/>
</dbReference>